<dbReference type="RefSeq" id="WP_267773992.1">
    <property type="nucleotide sequence ID" value="NZ_JAPNKE010000002.1"/>
</dbReference>
<dbReference type="AlphaFoldDB" id="A0A9X3EV76"/>
<proteinExistence type="predicted"/>
<name>A0A9X3EV76_9BACT</name>
<reference evidence="2" key="1">
    <citation type="submission" date="2022-11" db="EMBL/GenBank/DDBJ databases">
        <title>Minimal conservation of predation-associated metabolite biosynthetic gene clusters underscores biosynthetic potential of Myxococcota including descriptions for ten novel species: Archangium lansinium sp. nov., Myxococcus landrumus sp. nov., Nannocystis bai.</title>
        <authorList>
            <person name="Ahearne A."/>
            <person name="Stevens C."/>
            <person name="Phillips K."/>
        </authorList>
    </citation>
    <scope>NUCLEOTIDE SEQUENCE</scope>
    <source>
        <strain evidence="2">Na p29</strain>
    </source>
</reference>
<dbReference type="PROSITE" id="PS51257">
    <property type="entry name" value="PROKAR_LIPOPROTEIN"/>
    <property type="match status" value="1"/>
</dbReference>
<feature type="compositionally biased region" description="Low complexity" evidence="1">
    <location>
        <begin position="28"/>
        <end position="60"/>
    </location>
</feature>
<feature type="compositionally biased region" description="Polar residues" evidence="1">
    <location>
        <begin position="61"/>
        <end position="76"/>
    </location>
</feature>
<comment type="caution">
    <text evidence="2">The sequence shown here is derived from an EMBL/GenBank/DDBJ whole genome shotgun (WGS) entry which is preliminary data.</text>
</comment>
<evidence type="ECO:0000313" key="2">
    <source>
        <dbReference type="EMBL" id="MCY1010868.1"/>
    </source>
</evidence>
<gene>
    <name evidence="2" type="ORF">OV079_35950</name>
</gene>
<accession>A0A9X3EV76</accession>
<evidence type="ECO:0000313" key="3">
    <source>
        <dbReference type="Proteomes" id="UP001150924"/>
    </source>
</evidence>
<keyword evidence="3" id="KW-1185">Reference proteome</keyword>
<dbReference type="Proteomes" id="UP001150924">
    <property type="component" value="Unassembled WGS sequence"/>
</dbReference>
<feature type="region of interest" description="Disordered" evidence="1">
    <location>
        <begin position="26"/>
        <end position="85"/>
    </location>
</feature>
<dbReference type="EMBL" id="JAPNKE010000002">
    <property type="protein sequence ID" value="MCY1010868.1"/>
    <property type="molecule type" value="Genomic_DNA"/>
</dbReference>
<evidence type="ECO:0000256" key="1">
    <source>
        <dbReference type="SAM" id="MobiDB-lite"/>
    </source>
</evidence>
<protein>
    <submittedName>
        <fullName evidence="2">Uncharacterized protein</fullName>
    </submittedName>
</protein>
<organism evidence="2 3">
    <name type="scientific">Nannocystis pusilla</name>
    <dbReference type="NCBI Taxonomy" id="889268"/>
    <lineage>
        <taxon>Bacteria</taxon>
        <taxon>Pseudomonadati</taxon>
        <taxon>Myxococcota</taxon>
        <taxon>Polyangia</taxon>
        <taxon>Nannocystales</taxon>
        <taxon>Nannocystaceae</taxon>
        <taxon>Nannocystis</taxon>
    </lineage>
</organism>
<sequence length="305" mass="31554">MPSREPRIALCSLVIAVIACGPENPGQTATTEAPGATTTTSASGAATTTSSTPTTSAASSDVPTGPSTLSGSTDTQDFVMMPDLPSPVACDPWNDTCPRGQKCKPNDEDGWQALCADIDDDPAGIGEACESSELASFDDCPDGSMCFGFNRGPDSLRCTPMCEGTPDAWSCADVCSGCIKYEDGLFGVCPVRCSPLADDCPAGLRCVTYVFEPRFFCFLPSQSAFGAGEPCPDSFSCEAGTTCLPANMLPSCAGEFCCTPVCDLTQPDPCDAAYPGTICAAWPTVNPDFHAECLPPEQGLCMAAP</sequence>